<gene>
    <name evidence="6" type="ORF">PUMCH_000445</name>
</gene>
<protein>
    <submittedName>
        <fullName evidence="6">Uncharacterized protein</fullName>
    </submittedName>
</protein>
<evidence type="ECO:0000256" key="3">
    <source>
        <dbReference type="ARBA" id="ARBA00022679"/>
    </source>
</evidence>
<dbReference type="GeneID" id="88171514"/>
<dbReference type="Gene3D" id="3.90.550.10">
    <property type="entry name" value="Spore Coat Polysaccharide Biosynthesis Protein SpsA, Chain A"/>
    <property type="match status" value="1"/>
</dbReference>
<proteinExistence type="inferred from homology"/>
<dbReference type="GO" id="GO:0000009">
    <property type="term" value="F:alpha-1,6-mannosyltransferase activity"/>
    <property type="evidence" value="ECO:0007669"/>
    <property type="project" value="TreeGrafter"/>
</dbReference>
<keyword evidence="5" id="KW-0812">Transmembrane</keyword>
<dbReference type="InterPro" id="IPR008630">
    <property type="entry name" value="Glyco_trans_34"/>
</dbReference>
<comment type="similarity">
    <text evidence="1">Belongs to the glycosyltransferase 34 family.</text>
</comment>
<evidence type="ECO:0000256" key="5">
    <source>
        <dbReference type="SAM" id="Phobius"/>
    </source>
</evidence>
<name>A0AAX4H5H5_9ASCO</name>
<dbReference type="Pfam" id="PF05637">
    <property type="entry name" value="Glyco_transf_34"/>
    <property type="match status" value="1"/>
</dbReference>
<feature type="transmembrane region" description="Helical" evidence="5">
    <location>
        <begin position="32"/>
        <end position="49"/>
    </location>
</feature>
<evidence type="ECO:0000313" key="6">
    <source>
        <dbReference type="EMBL" id="WPK23217.1"/>
    </source>
</evidence>
<dbReference type="Proteomes" id="UP001338582">
    <property type="component" value="Chromosome 1"/>
</dbReference>
<dbReference type="AlphaFoldDB" id="A0AAX4H5H5"/>
<keyword evidence="2" id="KW-0328">Glycosyltransferase</keyword>
<reference evidence="6 7" key="1">
    <citation type="submission" date="2023-10" db="EMBL/GenBank/DDBJ databases">
        <title>Draft Genome Sequence of Candida saopaulonensis from a very Premature Infant with Sepsis.</title>
        <authorList>
            <person name="Ning Y."/>
            <person name="Dai R."/>
            <person name="Xiao M."/>
            <person name="Xu Y."/>
            <person name="Yan Q."/>
            <person name="Zhang L."/>
        </authorList>
    </citation>
    <scope>NUCLEOTIDE SEQUENCE [LARGE SCALE GENOMIC DNA]</scope>
    <source>
        <strain evidence="6 7">19XY460</strain>
    </source>
</reference>
<evidence type="ECO:0000256" key="4">
    <source>
        <dbReference type="SAM" id="MobiDB-lite"/>
    </source>
</evidence>
<keyword evidence="5" id="KW-0472">Membrane</keyword>
<feature type="region of interest" description="Disordered" evidence="4">
    <location>
        <begin position="1"/>
        <end position="25"/>
    </location>
</feature>
<dbReference type="GO" id="GO:0006487">
    <property type="term" value="P:protein N-linked glycosylation"/>
    <property type="evidence" value="ECO:0007669"/>
    <property type="project" value="TreeGrafter"/>
</dbReference>
<evidence type="ECO:0000256" key="1">
    <source>
        <dbReference type="ARBA" id="ARBA00005664"/>
    </source>
</evidence>
<accession>A0AAX4H5H5</accession>
<keyword evidence="3" id="KW-0808">Transferase</keyword>
<evidence type="ECO:0000313" key="7">
    <source>
        <dbReference type="Proteomes" id="UP001338582"/>
    </source>
</evidence>
<dbReference type="InterPro" id="IPR029044">
    <property type="entry name" value="Nucleotide-diphossugar_trans"/>
</dbReference>
<organism evidence="6 7">
    <name type="scientific">Australozyma saopauloensis</name>
    <dbReference type="NCBI Taxonomy" id="291208"/>
    <lineage>
        <taxon>Eukaryota</taxon>
        <taxon>Fungi</taxon>
        <taxon>Dikarya</taxon>
        <taxon>Ascomycota</taxon>
        <taxon>Saccharomycotina</taxon>
        <taxon>Pichiomycetes</taxon>
        <taxon>Metschnikowiaceae</taxon>
        <taxon>Australozyma</taxon>
    </lineage>
</organism>
<dbReference type="EMBL" id="CP138894">
    <property type="protein sequence ID" value="WPK23217.1"/>
    <property type="molecule type" value="Genomic_DNA"/>
</dbReference>
<dbReference type="PANTHER" id="PTHR31306:SF10">
    <property type="entry name" value="ALPHA-1,6-MANNOSYLTRANSFERASE MNN11-RELATED"/>
    <property type="match status" value="1"/>
</dbReference>
<sequence>MRFRAKTSMVPPGEGGLLSTPPSRSVRSKSWYSKRILLVAVVLFVFWFFKPTGPSIQWSASSHQYPAAHPQGAHEIIKTSLRFIYPAIEDVPALQGLGIYTLFSRVGADLVSLNHFDEKDPVEQKTKEETQNAALPDNKIKNDFKNRRKYVYDSTSSSNSPRVVIVSAINYEKYKLQSLVNLIQNRVDYAIKYDYGVYVRWTQEFVAEMNDYEFYTDQEKSKWARLFCLRAAMFAFPHAEWFWFLDEDSLIMNRDVDIAEYLLNPASLDGAMMRSHPLIPPTGIIKSYESTKAEDVELVLTQSRQKIETGSFVLKNTLIAKGILDTWLDKLFLQYNNFPFGPDSAITHILQWHPYFLSKLALVPARMISSLHNPLVPEEERETDPISYFSGDLVAQWIECNSPDSCESILANYVSLLQEP</sequence>
<keyword evidence="7" id="KW-1185">Reference proteome</keyword>
<dbReference type="RefSeq" id="XP_062875604.1">
    <property type="nucleotide sequence ID" value="XM_063019534.1"/>
</dbReference>
<dbReference type="KEGG" id="asau:88171514"/>
<dbReference type="GO" id="GO:0000136">
    <property type="term" value="C:mannan polymerase complex"/>
    <property type="evidence" value="ECO:0007669"/>
    <property type="project" value="TreeGrafter"/>
</dbReference>
<evidence type="ECO:0000256" key="2">
    <source>
        <dbReference type="ARBA" id="ARBA00022676"/>
    </source>
</evidence>
<dbReference type="PANTHER" id="PTHR31306">
    <property type="entry name" value="ALPHA-1,6-MANNOSYLTRANSFERASE MNN11-RELATED"/>
    <property type="match status" value="1"/>
</dbReference>
<keyword evidence="5" id="KW-1133">Transmembrane helix</keyword>